<keyword evidence="3" id="KW-0285">Flavoprotein</keyword>
<keyword evidence="4" id="KW-0274">FAD</keyword>
<dbReference type="Gene3D" id="3.50.50.100">
    <property type="match status" value="1"/>
</dbReference>
<comment type="caution">
    <text evidence="7">The sequence shown here is derived from an EMBL/GenBank/DDBJ whole genome shotgun (WGS) entry which is preliminary data.</text>
</comment>
<evidence type="ECO:0000256" key="2">
    <source>
        <dbReference type="ARBA" id="ARBA00005272"/>
    </source>
</evidence>
<sequence>MYEVVIVGGGFAGVWTAAGVVRQRIEAGADESELRVTLVSAGDDLVMRPRLYEADPDRMRVALDRILGPIGVRRVAATVTDIDTDGHKVSVVRRDGSLGVLSYDRLVLASGSQVVRPQFSGAEHLFDVDTLSGAAALDAHLQRLPNLPPNEARFTAVVIGAGFTGLETATELTGRLRELAGPDDNVRVVLVEREDEVGPELGEGPRPHILAALTELGVELRLGVSLALMTPHGVLLSDGTSLPSATTVWTAGAKASPLTAQIPGERDRLGRLTVDEFQRVIGVSDVYAAGDTAAALAEEGHVVMQSCQHATPQGKFAGANVAADLLGLDPVSFEPDPYATCLDLGPAGAVVTLGWDRVVQMTGQEAKEYKQTVNSVWIYPPVDDAEAILGAAHYKIPRADLV</sequence>
<dbReference type="InterPro" id="IPR036188">
    <property type="entry name" value="FAD/NAD-bd_sf"/>
</dbReference>
<organism evidence="7 8">
    <name type="scientific">Streptomyces aureus</name>
    <dbReference type="NCBI Taxonomy" id="193461"/>
    <lineage>
        <taxon>Bacteria</taxon>
        <taxon>Bacillati</taxon>
        <taxon>Actinomycetota</taxon>
        <taxon>Actinomycetes</taxon>
        <taxon>Kitasatosporales</taxon>
        <taxon>Streptomycetaceae</taxon>
        <taxon>Streptomyces</taxon>
    </lineage>
</organism>
<evidence type="ECO:0000256" key="3">
    <source>
        <dbReference type="ARBA" id="ARBA00022630"/>
    </source>
</evidence>
<keyword evidence="5 7" id="KW-0560">Oxidoreductase</keyword>
<dbReference type="RefSeq" id="WP_372566532.1">
    <property type="nucleotide sequence ID" value="NZ_JBGOSP010000040.1"/>
</dbReference>
<dbReference type="InterPro" id="IPR023753">
    <property type="entry name" value="FAD/NAD-binding_dom"/>
</dbReference>
<dbReference type="Pfam" id="PF07992">
    <property type="entry name" value="Pyr_redox_2"/>
    <property type="match status" value="1"/>
</dbReference>
<evidence type="ECO:0000256" key="4">
    <source>
        <dbReference type="ARBA" id="ARBA00022827"/>
    </source>
</evidence>
<evidence type="ECO:0000313" key="7">
    <source>
        <dbReference type="EMBL" id="MFA3842603.1"/>
    </source>
</evidence>
<dbReference type="SUPFAM" id="SSF51905">
    <property type="entry name" value="FAD/NAD(P)-binding domain"/>
    <property type="match status" value="2"/>
</dbReference>
<keyword evidence="8" id="KW-1185">Reference proteome</keyword>
<accession>A0ABV4SYN3</accession>
<dbReference type="EC" id="1.6.5.-" evidence="7"/>
<evidence type="ECO:0000256" key="1">
    <source>
        <dbReference type="ARBA" id="ARBA00001974"/>
    </source>
</evidence>
<proteinExistence type="inferred from homology"/>
<dbReference type="PANTHER" id="PTHR42913:SF3">
    <property type="entry name" value="64 KDA MITOCHONDRIAL NADH DEHYDROGENASE (EUROFUNG)"/>
    <property type="match status" value="1"/>
</dbReference>
<dbReference type="PRINTS" id="PR00368">
    <property type="entry name" value="FADPNR"/>
</dbReference>
<dbReference type="PRINTS" id="PR00411">
    <property type="entry name" value="PNDRDTASEI"/>
</dbReference>
<evidence type="ECO:0000313" key="8">
    <source>
        <dbReference type="Proteomes" id="UP001571476"/>
    </source>
</evidence>
<feature type="domain" description="FAD/NAD(P)-binding" evidence="6">
    <location>
        <begin position="2"/>
        <end position="314"/>
    </location>
</feature>
<dbReference type="PANTHER" id="PTHR42913">
    <property type="entry name" value="APOPTOSIS-INDUCING FACTOR 1"/>
    <property type="match status" value="1"/>
</dbReference>
<dbReference type="GO" id="GO:0016491">
    <property type="term" value="F:oxidoreductase activity"/>
    <property type="evidence" value="ECO:0007669"/>
    <property type="project" value="UniProtKB-KW"/>
</dbReference>
<evidence type="ECO:0000259" key="6">
    <source>
        <dbReference type="Pfam" id="PF07992"/>
    </source>
</evidence>
<reference evidence="7 8" key="1">
    <citation type="submission" date="2024-08" db="EMBL/GenBank/DDBJ databases">
        <title>Genome sequence of Streptomyces aureus CACIA-1.46HGO.</title>
        <authorList>
            <person name="Evangelista-Martinez Z."/>
        </authorList>
    </citation>
    <scope>NUCLEOTIDE SEQUENCE [LARGE SCALE GENOMIC DNA]</scope>
    <source>
        <strain evidence="7 8">CACIA-1.46HGO</strain>
    </source>
</reference>
<evidence type="ECO:0000256" key="5">
    <source>
        <dbReference type="ARBA" id="ARBA00023002"/>
    </source>
</evidence>
<name>A0ABV4SYN3_9ACTN</name>
<gene>
    <name evidence="7" type="ORF">ACEG43_41655</name>
</gene>
<protein>
    <submittedName>
        <fullName evidence="7">NAD(P)/FAD-dependent oxidoreductase</fullName>
        <ecNumber evidence="7">1.6.5.-</ecNumber>
    </submittedName>
</protein>
<dbReference type="Proteomes" id="UP001571476">
    <property type="component" value="Unassembled WGS sequence"/>
</dbReference>
<comment type="cofactor">
    <cofactor evidence="1">
        <name>FAD</name>
        <dbReference type="ChEBI" id="CHEBI:57692"/>
    </cofactor>
</comment>
<dbReference type="InterPro" id="IPR051169">
    <property type="entry name" value="NADH-Q_oxidoreductase"/>
</dbReference>
<comment type="similarity">
    <text evidence="2">Belongs to the NADH dehydrogenase family.</text>
</comment>
<dbReference type="EMBL" id="JBGOSP010000040">
    <property type="protein sequence ID" value="MFA3842603.1"/>
    <property type="molecule type" value="Genomic_DNA"/>
</dbReference>